<organism evidence="14 15">
    <name type="scientific">Synchytrium endobioticum</name>
    <dbReference type="NCBI Taxonomy" id="286115"/>
    <lineage>
        <taxon>Eukaryota</taxon>
        <taxon>Fungi</taxon>
        <taxon>Fungi incertae sedis</taxon>
        <taxon>Chytridiomycota</taxon>
        <taxon>Chytridiomycota incertae sedis</taxon>
        <taxon>Chytridiomycetes</taxon>
        <taxon>Synchytriales</taxon>
        <taxon>Synchytriaceae</taxon>
        <taxon>Synchytrium</taxon>
    </lineage>
</organism>
<evidence type="ECO:0000313" key="14">
    <source>
        <dbReference type="EMBL" id="TPX53818.1"/>
    </source>
</evidence>
<dbReference type="STRING" id="286115.A0A507DS77"/>
<dbReference type="FunFam" id="3.40.50.300:FF:000102">
    <property type="entry name" value="RNA helicase, activating signal cointegrator 1"/>
    <property type="match status" value="1"/>
</dbReference>
<comment type="catalytic activity">
    <reaction evidence="9">
        <text>ATP + H2O = ADP + phosphate + H(+)</text>
        <dbReference type="Rhea" id="RHEA:13065"/>
        <dbReference type="ChEBI" id="CHEBI:15377"/>
        <dbReference type="ChEBI" id="CHEBI:15378"/>
        <dbReference type="ChEBI" id="CHEBI:30616"/>
        <dbReference type="ChEBI" id="CHEBI:43474"/>
        <dbReference type="ChEBI" id="CHEBI:456216"/>
        <dbReference type="EC" id="3.6.4.13"/>
    </reaction>
</comment>
<keyword evidence="8" id="KW-0539">Nucleus</keyword>
<dbReference type="FunFam" id="1.10.3380.10:FF:000002">
    <property type="entry name" value="Activating signal cointegrator 1 complex subunit 3"/>
    <property type="match status" value="1"/>
</dbReference>
<comment type="subcellular location">
    <subcellularLocation>
        <location evidence="1">Nucleus</location>
    </subcellularLocation>
</comment>
<evidence type="ECO:0000313" key="16">
    <source>
        <dbReference type="Proteomes" id="UP000320475"/>
    </source>
</evidence>
<dbReference type="GO" id="GO:0016787">
    <property type="term" value="F:hydrolase activity"/>
    <property type="evidence" value="ECO:0007669"/>
    <property type="project" value="UniProtKB-KW"/>
</dbReference>
<evidence type="ECO:0000256" key="1">
    <source>
        <dbReference type="ARBA" id="ARBA00004123"/>
    </source>
</evidence>
<feature type="compositionally biased region" description="Basic and acidic residues" evidence="10">
    <location>
        <begin position="72"/>
        <end position="95"/>
    </location>
</feature>
<keyword evidence="6" id="KW-0347">Helicase</keyword>
<dbReference type="Gene3D" id="1.10.3380.10">
    <property type="entry name" value="Sec63 N-terminal domain-like domain"/>
    <property type="match status" value="2"/>
</dbReference>
<dbReference type="EC" id="3.6.4.13" evidence="2"/>
<comment type="caution">
    <text evidence="14">The sequence shown here is derived from an EMBL/GenBank/DDBJ whole genome shotgun (WGS) entry which is preliminary data.</text>
</comment>
<dbReference type="FunFam" id="2.60.40.150:FF:000004">
    <property type="entry name" value="RNA helicase, activating signal cointegrator 1"/>
    <property type="match status" value="1"/>
</dbReference>
<feature type="compositionally biased region" description="Acidic residues" evidence="10">
    <location>
        <begin position="286"/>
        <end position="297"/>
    </location>
</feature>
<dbReference type="InterPro" id="IPR048863">
    <property type="entry name" value="BRR2_plug"/>
</dbReference>
<dbReference type="SUPFAM" id="SSF158702">
    <property type="entry name" value="Sec63 N-terminal domain-like"/>
    <property type="match status" value="2"/>
</dbReference>
<dbReference type="EMBL" id="QEAM01000027">
    <property type="protein sequence ID" value="TPX49794.1"/>
    <property type="molecule type" value="Genomic_DNA"/>
</dbReference>
<dbReference type="InterPro" id="IPR036388">
    <property type="entry name" value="WH-like_DNA-bd_sf"/>
</dbReference>
<feature type="compositionally biased region" description="Low complexity" evidence="10">
    <location>
        <begin position="214"/>
        <end position="226"/>
    </location>
</feature>
<dbReference type="GO" id="GO:0005524">
    <property type="term" value="F:ATP binding"/>
    <property type="evidence" value="ECO:0007669"/>
    <property type="project" value="UniProtKB-KW"/>
</dbReference>
<evidence type="ECO:0000313" key="15">
    <source>
        <dbReference type="Proteomes" id="UP000317494"/>
    </source>
</evidence>
<evidence type="ECO:0000256" key="5">
    <source>
        <dbReference type="ARBA" id="ARBA00022801"/>
    </source>
</evidence>
<dbReference type="OrthoDB" id="5575at2759"/>
<dbReference type="GO" id="GO:0000712">
    <property type="term" value="P:resolution of meiotic recombination intermediates"/>
    <property type="evidence" value="ECO:0007669"/>
    <property type="project" value="TreeGrafter"/>
</dbReference>
<evidence type="ECO:0000256" key="3">
    <source>
        <dbReference type="ARBA" id="ARBA00022737"/>
    </source>
</evidence>
<dbReference type="InterPro" id="IPR027417">
    <property type="entry name" value="P-loop_NTPase"/>
</dbReference>
<dbReference type="InterPro" id="IPR014756">
    <property type="entry name" value="Ig_E-set"/>
</dbReference>
<dbReference type="FunFam" id="1.10.3380.10:FF:000001">
    <property type="entry name" value="U5 small nuclear ribonucleoprotein helicase"/>
    <property type="match status" value="1"/>
</dbReference>
<dbReference type="Gene3D" id="3.40.50.300">
    <property type="entry name" value="P-loop containing nucleotide triphosphate hydrolases"/>
    <property type="match status" value="4"/>
</dbReference>
<dbReference type="PANTHER" id="PTHR47961:SF4">
    <property type="entry name" value="ACTIVATING SIGNAL COINTEGRATOR 1 COMPLEX SUBUNIT 3"/>
    <property type="match status" value="1"/>
</dbReference>
<dbReference type="SUPFAM" id="SSF81296">
    <property type="entry name" value="E set domains"/>
    <property type="match status" value="1"/>
</dbReference>
<evidence type="ECO:0000256" key="10">
    <source>
        <dbReference type="SAM" id="MobiDB-lite"/>
    </source>
</evidence>
<dbReference type="SUPFAM" id="SSF46785">
    <property type="entry name" value="Winged helix' DNA-binding domain"/>
    <property type="match status" value="2"/>
</dbReference>
<dbReference type="InterPro" id="IPR050474">
    <property type="entry name" value="Hel308_SKI2-like"/>
</dbReference>
<keyword evidence="5" id="KW-0378">Hydrolase</keyword>
<feature type="region of interest" description="Disordered" evidence="10">
    <location>
        <begin position="214"/>
        <end position="233"/>
    </location>
</feature>
<proteinExistence type="predicted"/>
<evidence type="ECO:0000313" key="13">
    <source>
        <dbReference type="EMBL" id="TPX49794.1"/>
    </source>
</evidence>
<dbReference type="Proteomes" id="UP000317494">
    <property type="component" value="Unassembled WGS sequence"/>
</dbReference>
<feature type="compositionally biased region" description="Basic and acidic residues" evidence="10">
    <location>
        <begin position="46"/>
        <end position="65"/>
    </location>
</feature>
<dbReference type="InterPro" id="IPR004179">
    <property type="entry name" value="Sec63-dom"/>
</dbReference>
<dbReference type="FunFam" id="3.40.50.300:FF:000062">
    <property type="entry name" value="U5 small nuclear ribonucleoprotein helicase"/>
    <property type="match status" value="1"/>
</dbReference>
<dbReference type="FunFam" id="3.40.50.300:FF:000254">
    <property type="entry name" value="U5 small nuclear ribonucleoprotein helicase"/>
    <property type="match status" value="1"/>
</dbReference>
<dbReference type="InterPro" id="IPR001650">
    <property type="entry name" value="Helicase_C-like"/>
</dbReference>
<dbReference type="Pfam" id="PF02889">
    <property type="entry name" value="Sec63"/>
    <property type="match status" value="2"/>
</dbReference>
<dbReference type="Pfam" id="PF00271">
    <property type="entry name" value="Helicase_C"/>
    <property type="match status" value="1"/>
</dbReference>
<sequence length="2243" mass="253659">MADKAIRANQYGYTANSNLVLQADRSALPRRDQEPSGEPETLAGRIDAKKMGDRAQRTYDEEKARLDKKRKAREEKLHRQGHERELKKKGKAKADKDKFMRGHGLDVLAATEDLEGISYRPRTKETAQTHQLMLYFLSDQLGDVPSEVVRAATDEVIQILKDETMKDFDKKRDIERLISDMGINTVLSSEKFAHLVGLGKKITDYRPDESAEAAAAVSADTGGASSKPIDTMDEEYGVAVVFDEEEEEEDSDDEMEVREDDDEDDDDDNGQEAEATTTLRTANHDADDDEDGYENADDSTVIIRTQKPMRASSKSTASCKDPITLNVHEVDAYWLQRQVVARVSNVNEAQEKTDRALNVLESTPTARLENQLLDVFGLENFELVKILIANRSIVLWCTRLAQAQTPEAKAEIESKMRESSVDDILSRLAAAPEERSKAEKKMGNAVDSMDVDTNGVPHVPPAHQRVAGGLAPRRVLDLDSLVFQAGGHLMSNKKVKLPEGSFKRSKKGYEEVHVLAPKKTQANQVPLVSITDLPEWARPAFSNTSTLNPVQSKVYPTAFHSDENLLLCAPTGAGKTNVAMLTMLHEVGKHINPATGLVDLDSFKLIYVAPMKALVQEMVGNFGKRLKPYGINVAELSGDRQLTKQQISETHVIITTPEKWDIITRKATDRSYTNLVRLVIIDEIHLLHDERGPVLEAIVARTLRTVEQTQQPCRLVGLSATLPNYVDVAAFMRVDVRTGLHFFDASFRPCPLKQQYIGITEKKATKRFQAMNEITYEKIMEEAGKNQVLIFCHSRKETAKTAKALRDMALAKDTIMQILPDDEASRRILQEEAPTAKNPDLADLLPYGFAIHHAGMTRADRTLVEDLFADTHIKVLVSTATLAWGVNLPAHTVIIKGTQIYSPEKGRWVELSPQDILQMLGRAGRPQFDTQGEGIIITTNQELQYYLSLLNEQLPIESQLVSKLADTLNAEIVLGSIRNRDEAVQWLGYTYLYVRMLRNWTLYGISPDELKEDPVLLQHRVDLIHSAATILDKHNLIKYDRKTGKFQVTELGRISAHFYVSHTSMATYNQHLKPTMSLIDLFRVFALSEEFKYIPVREEEKLELSKLLERVPIPVKESLEEPTAKINVLLQAYISQLKLEGFALMSDMVYVTQSAGRILRAIFEMCLKRGWSQLSRKALDLCKMVDKRMWLSMSPLRQYLGVPSLQRNLPQLMEIIKRFERKEFPWERYFDLNPQELGEFAGMPKAGNDIHRLVHQFPKLEIDAKVSPISRSMLKVELTITPDFQWDDSVHNNGVAESFWILVEDADSEMILFHDIFVLKKRYAADAHQVDFYVPLFEPLPPNYFMSVISDRWLHSEVRLPVSFKHLILPEKYPPHTELLDLQPLSISALKNPTFEKIYKDDIDRFNPIQTQVFNALYNSDDHVFVGAPAGSGKTICAEFALLRLWSFSPRAHAVYMAPYDSVVETLANDWRIRFGPIMGGKNIVTLTGDITTDLKLLEKGDVIFSSPEHWDNISRRWKKRQRVQKVGLFIVDEIHLIGGAVGPVVEQVVSRMRYVAAQLGDDKSVPVDKRHKMRFVALSASLANARDVGEWIGATSSTIFNFHPNVRPIPLEIHIQGYNVPHFPSLMIAMAKPTYSAITQLSRPAPSIVFVPSRKQCSLTAFELLTFCAADDLPRRFLHVYEASLQPYVERSEDKSLAEVLPFGIGIYHEGLSKRDKKLVEDLYDTGALQVLIASREMSWGMSMQSHLVVIMGTQYYEGREHRYVDYPIADVLQMMGRASKVVGQDGGLCVLMCQGVKKDFYKKFLFEALPVESHLDRFLHDFFNAEVDARTIENKQDAVDYLTWTFLYRRMALNPNYYGMQGATHRHLSEKLSDMVESTLEELATSKCIAVEGDDVSPVNLGMVAAYYYVHYATIETFALSLKATTKLRGLLEIISHAAEYENLPIRHHEDAILNKIHDRLPVKLDKAFSNPHTKCNLLLQAHFSRIQLPADLESDQRLVLKRVLSLIQACVDVISSSGWLPTALAAMELSQMCVQAMWDRDSPLRQIPHLSLDAIEGLKAKGVESVYDLIEMDDEDRIKALQLDDQRLMEVARFTNRYPNIDLVYEISEETVAQGGAVTGRIRLKREGDDEEQEGNRAEVGPVIAPFYPGRKDESWWLVVGDPKDKTLLWIKRTTLQWKADVKMEFVVPDNMSVGCHNLQLFLMCDSYAGCDQEFEVKLNVTEGEEVDEEGGGDGMDVDE</sequence>
<evidence type="ECO:0000259" key="12">
    <source>
        <dbReference type="PROSITE" id="PS51194"/>
    </source>
</evidence>
<dbReference type="EMBL" id="QEAN01000012">
    <property type="protein sequence ID" value="TPX53818.1"/>
    <property type="molecule type" value="Genomic_DNA"/>
</dbReference>
<dbReference type="InterPro" id="IPR057842">
    <property type="entry name" value="WH_MER3"/>
</dbReference>
<dbReference type="FunFam" id="2.60.40.150:FF:000133">
    <property type="entry name" value="Pre-mRNA splicing helicase, putative"/>
    <property type="match status" value="1"/>
</dbReference>
<feature type="domain" description="Helicase ATP-binding" evidence="11">
    <location>
        <begin position="556"/>
        <end position="740"/>
    </location>
</feature>
<evidence type="ECO:0000256" key="4">
    <source>
        <dbReference type="ARBA" id="ARBA00022741"/>
    </source>
</evidence>
<dbReference type="InterPro" id="IPR011545">
    <property type="entry name" value="DEAD/DEAH_box_helicase_dom"/>
</dbReference>
<keyword evidence="4" id="KW-0547">Nucleotide-binding</keyword>
<name>A0A507DS77_9FUNG</name>
<accession>A0A507DS77</accession>
<evidence type="ECO:0000256" key="6">
    <source>
        <dbReference type="ARBA" id="ARBA00022806"/>
    </source>
</evidence>
<dbReference type="GO" id="GO:0005682">
    <property type="term" value="C:U5 snRNP"/>
    <property type="evidence" value="ECO:0007669"/>
    <property type="project" value="UniProtKB-ARBA"/>
</dbReference>
<dbReference type="CDD" id="cd18021">
    <property type="entry name" value="DEXHc_Brr2_2"/>
    <property type="match status" value="1"/>
</dbReference>
<dbReference type="GO" id="GO:0003724">
    <property type="term" value="F:RNA helicase activity"/>
    <property type="evidence" value="ECO:0007669"/>
    <property type="project" value="UniProtKB-EC"/>
</dbReference>
<dbReference type="SUPFAM" id="SSF52540">
    <property type="entry name" value="P-loop containing nucleoside triphosphate hydrolases"/>
    <property type="match status" value="4"/>
</dbReference>
<dbReference type="Pfam" id="PF00270">
    <property type="entry name" value="DEAD"/>
    <property type="match status" value="2"/>
</dbReference>
<dbReference type="Proteomes" id="UP000320475">
    <property type="component" value="Unassembled WGS sequence"/>
</dbReference>
<dbReference type="FunFam" id="3.40.50.300:FF:000368">
    <property type="entry name" value="U5 small nuclear ribonucleoprotein 200 kDa helicase"/>
    <property type="match status" value="1"/>
</dbReference>
<evidence type="ECO:0000256" key="7">
    <source>
        <dbReference type="ARBA" id="ARBA00022840"/>
    </source>
</evidence>
<dbReference type="InterPro" id="IPR035892">
    <property type="entry name" value="C2_domain_sf"/>
</dbReference>
<evidence type="ECO:0000259" key="11">
    <source>
        <dbReference type="PROSITE" id="PS51192"/>
    </source>
</evidence>
<dbReference type="InterPro" id="IPR014001">
    <property type="entry name" value="Helicase_ATP-bd"/>
</dbReference>
<dbReference type="PANTHER" id="PTHR47961">
    <property type="entry name" value="DNA POLYMERASE THETA, PUTATIVE (AFU_ORTHOLOGUE AFUA_1G05260)-RELATED"/>
    <property type="match status" value="1"/>
</dbReference>
<dbReference type="PROSITE" id="PS51192">
    <property type="entry name" value="HELICASE_ATP_BIND_1"/>
    <property type="match status" value="2"/>
</dbReference>
<dbReference type="CDD" id="cd18795">
    <property type="entry name" value="SF2_C_Ski2"/>
    <property type="match status" value="2"/>
</dbReference>
<dbReference type="GO" id="GO:0000393">
    <property type="term" value="P:spliceosomal conformational changes to generate catalytic conformation"/>
    <property type="evidence" value="ECO:0007669"/>
    <property type="project" value="UniProtKB-ARBA"/>
</dbReference>
<dbReference type="SMART" id="SM00490">
    <property type="entry name" value="HELICc"/>
    <property type="match status" value="2"/>
</dbReference>
<dbReference type="Pfam" id="PF21188">
    <property type="entry name" value="BRR2_plug"/>
    <property type="match status" value="1"/>
</dbReference>
<keyword evidence="3" id="KW-0677">Repeat</keyword>
<feature type="compositionally biased region" description="Acidic residues" evidence="10">
    <location>
        <begin position="242"/>
        <end position="271"/>
    </location>
</feature>
<feature type="domain" description="Helicase ATP-binding" evidence="11">
    <location>
        <begin position="1415"/>
        <end position="1601"/>
    </location>
</feature>
<dbReference type="FunFam" id="1.10.150.20:FF:000004">
    <property type="entry name" value="U5 small nuclear ribonucleoprotein helicase"/>
    <property type="match status" value="1"/>
</dbReference>
<dbReference type="FunFam" id="1.10.150.20:FF:000013">
    <property type="entry name" value="U5 small nuclear ribonucleoprotein kDa helicase"/>
    <property type="match status" value="1"/>
</dbReference>
<dbReference type="Gene3D" id="1.10.10.10">
    <property type="entry name" value="Winged helix-like DNA-binding domain superfamily/Winged helix DNA-binding domain"/>
    <property type="match status" value="2"/>
</dbReference>
<dbReference type="Gene3D" id="2.60.40.150">
    <property type="entry name" value="C2 domain"/>
    <property type="match status" value="2"/>
</dbReference>
<dbReference type="SMART" id="SM00973">
    <property type="entry name" value="Sec63"/>
    <property type="match status" value="2"/>
</dbReference>
<dbReference type="GO" id="GO:0003678">
    <property type="term" value="F:DNA helicase activity"/>
    <property type="evidence" value="ECO:0007669"/>
    <property type="project" value="TreeGrafter"/>
</dbReference>
<keyword evidence="15" id="KW-1185">Reference proteome</keyword>
<reference evidence="15 16" key="1">
    <citation type="journal article" date="2019" name="Sci. Rep.">
        <title>Comparative genomics of chytrid fungi reveal insights into the obligate biotrophic and pathogenic lifestyle of Synchytrium endobioticum.</title>
        <authorList>
            <person name="van de Vossenberg B.T.L.H."/>
            <person name="Warris S."/>
            <person name="Nguyen H.D.T."/>
            <person name="van Gent-Pelzer M.P.E."/>
            <person name="Joly D.L."/>
            <person name="van de Geest H.C."/>
            <person name="Bonants P.J.M."/>
            <person name="Smith D.S."/>
            <person name="Levesque C.A."/>
            <person name="van der Lee T.A.J."/>
        </authorList>
    </citation>
    <scope>NUCLEOTIDE SEQUENCE [LARGE SCALE GENOMIC DNA]</scope>
    <source>
        <strain evidence="13 16">LEV6574</strain>
        <strain evidence="14 15">MB42</strain>
    </source>
</reference>
<feature type="region of interest" description="Disordered" evidence="10">
    <location>
        <begin position="24"/>
        <end position="95"/>
    </location>
</feature>
<feature type="region of interest" description="Disordered" evidence="10">
    <location>
        <begin position="242"/>
        <end position="317"/>
    </location>
</feature>
<dbReference type="SMART" id="SM00487">
    <property type="entry name" value="DEXDc"/>
    <property type="match status" value="2"/>
</dbReference>
<dbReference type="InterPro" id="IPR041094">
    <property type="entry name" value="Brr2_helicase_PWI"/>
</dbReference>
<evidence type="ECO:0000256" key="9">
    <source>
        <dbReference type="ARBA" id="ARBA00047984"/>
    </source>
</evidence>
<gene>
    <name evidence="13" type="ORF">SeLEV6574_g01267</name>
    <name evidence="14" type="ORF">SeMB42_g00602</name>
</gene>
<evidence type="ECO:0000256" key="2">
    <source>
        <dbReference type="ARBA" id="ARBA00012552"/>
    </source>
</evidence>
<dbReference type="VEuPathDB" id="FungiDB:SeMB42_g00602"/>
<dbReference type="Pfam" id="PF23445">
    <property type="entry name" value="WHD_SNRNP200"/>
    <property type="match status" value="2"/>
</dbReference>
<dbReference type="Pfam" id="PF18149">
    <property type="entry name" value="Helicase_PWI"/>
    <property type="match status" value="1"/>
</dbReference>
<feature type="domain" description="Helicase C-terminal" evidence="12">
    <location>
        <begin position="775"/>
        <end position="985"/>
    </location>
</feature>
<dbReference type="FunFam" id="1.10.10.10:FF:000024">
    <property type="entry name" value="U5 small nuclear ribonucleoprotein helicase"/>
    <property type="match status" value="1"/>
</dbReference>
<keyword evidence="7" id="KW-0067">ATP-binding</keyword>
<dbReference type="CDD" id="cd18019">
    <property type="entry name" value="DEXHc_Brr2_1"/>
    <property type="match status" value="1"/>
</dbReference>
<evidence type="ECO:0000256" key="8">
    <source>
        <dbReference type="ARBA" id="ARBA00023242"/>
    </source>
</evidence>
<dbReference type="GO" id="GO:0003676">
    <property type="term" value="F:nucleic acid binding"/>
    <property type="evidence" value="ECO:0007669"/>
    <property type="project" value="InterPro"/>
</dbReference>
<dbReference type="PROSITE" id="PS51194">
    <property type="entry name" value="HELICASE_CTER"/>
    <property type="match status" value="1"/>
</dbReference>
<dbReference type="PIRSF" id="PIRSF039073">
    <property type="entry name" value="BRR2"/>
    <property type="match status" value="1"/>
</dbReference>
<dbReference type="Gene3D" id="1.10.150.20">
    <property type="entry name" value="5' to 3' exonuclease, C-terminal subdomain"/>
    <property type="match status" value="2"/>
</dbReference>
<protein>
    <recommendedName>
        <fullName evidence="2">RNA helicase</fullName>
        <ecNumber evidence="2">3.6.4.13</ecNumber>
    </recommendedName>
</protein>
<dbReference type="FunFam" id="1.10.10.10:FF:000012">
    <property type="entry name" value="U5 small nuclear ribonucleoprotein helicase"/>
    <property type="match status" value="1"/>
</dbReference>
<dbReference type="InterPro" id="IPR036390">
    <property type="entry name" value="WH_DNA-bd_sf"/>
</dbReference>